<feature type="signal peptide" evidence="2">
    <location>
        <begin position="1"/>
        <end position="22"/>
    </location>
</feature>
<dbReference type="Gene3D" id="3.60.60.10">
    <property type="entry name" value="Penicillin V Acylase, Chain A"/>
    <property type="match status" value="1"/>
</dbReference>
<organism evidence="3 4">
    <name type="scientific">Triparma strigata</name>
    <dbReference type="NCBI Taxonomy" id="1606541"/>
    <lineage>
        <taxon>Eukaryota</taxon>
        <taxon>Sar</taxon>
        <taxon>Stramenopiles</taxon>
        <taxon>Ochrophyta</taxon>
        <taxon>Bolidophyceae</taxon>
        <taxon>Parmales</taxon>
        <taxon>Triparmaceae</taxon>
        <taxon>Triparma</taxon>
    </lineage>
</organism>
<protein>
    <recommendedName>
        <fullName evidence="1">ceramidase</fullName>
        <ecNumber evidence="1">3.5.1.23</ecNumber>
    </recommendedName>
</protein>
<accession>A0A9W6ZIV9</accession>
<dbReference type="EC" id="3.5.1.23" evidence="1"/>
<dbReference type="PANTHER" id="PTHR28583:SF1">
    <property type="entry name" value="ACID CERAMIDASE"/>
    <property type="match status" value="1"/>
</dbReference>
<evidence type="ECO:0000256" key="1">
    <source>
        <dbReference type="ARBA" id="ARBA00011891"/>
    </source>
</evidence>
<evidence type="ECO:0000313" key="4">
    <source>
        <dbReference type="Proteomes" id="UP001165085"/>
    </source>
</evidence>
<keyword evidence="2" id="KW-0732">Signal</keyword>
<gene>
    <name evidence="3" type="ORF">TrST_g8210</name>
</gene>
<dbReference type="EMBL" id="BRXY01000007">
    <property type="protein sequence ID" value="GMH51878.1"/>
    <property type="molecule type" value="Genomic_DNA"/>
</dbReference>
<evidence type="ECO:0000313" key="3">
    <source>
        <dbReference type="EMBL" id="GMH51878.1"/>
    </source>
</evidence>
<feature type="chain" id="PRO_5040755062" description="ceramidase" evidence="2">
    <location>
        <begin position="23"/>
        <end position="402"/>
    </location>
</feature>
<name>A0A9W6ZIV9_9STRA</name>
<evidence type="ECO:0000256" key="2">
    <source>
        <dbReference type="SAM" id="SignalP"/>
    </source>
</evidence>
<proteinExistence type="predicted"/>
<reference evidence="4" key="1">
    <citation type="journal article" date="2023" name="Commun. Biol.">
        <title>Genome analysis of Parmales, the sister group of diatoms, reveals the evolutionary specialization of diatoms from phago-mixotrophs to photoautotrophs.</title>
        <authorList>
            <person name="Ban H."/>
            <person name="Sato S."/>
            <person name="Yoshikawa S."/>
            <person name="Yamada K."/>
            <person name="Nakamura Y."/>
            <person name="Ichinomiya M."/>
            <person name="Sato N."/>
            <person name="Blanc-Mathieu R."/>
            <person name="Endo H."/>
            <person name="Kuwata A."/>
            <person name="Ogata H."/>
        </authorList>
    </citation>
    <scope>NUCLEOTIDE SEQUENCE [LARGE SCALE GENOMIC DNA]</scope>
    <source>
        <strain evidence="4">NIES 3701</strain>
    </source>
</reference>
<dbReference type="AlphaFoldDB" id="A0A9W6ZIV9"/>
<dbReference type="OrthoDB" id="5273684at2759"/>
<dbReference type="Proteomes" id="UP001165085">
    <property type="component" value="Unassembled WGS sequence"/>
</dbReference>
<keyword evidence="4" id="KW-1185">Reference proteome</keyword>
<sequence length="402" mass="45845">MWSTCPLLILILSLSFFPKSLSTPLETYEINLDLDPSVRYAGLFDLPNTNFNETVWKFYDEYFKDDEVLTDVLYGIAEKRGKENEEQQAEIEGLATMSKLPLPFVQGIQMLYELQTIMVPIVNFTKSAVEAEKLLPPEYKALSRIPWRGPGCTGIIARASDDTVYHARNLDFSPVDIMGNLVYNGVFTRNGKEVFRSQMVAGYTMAITGARFGDDGYAIERNTRYADHKGGFEEMMKNLFSGRPLNGWSLRKVLETVDNYDSAVSEIQTMPYTSTEYCIISGVQKGRIISRNPDNVAHLQILDQPNYKERSDYIIITNFDYFWGDVREWFDPTGGNGMFHPRRIAAQKYLNSTVEGEITYDDLWNTINDKGVFADTIFQAIINVERGVWDVSQPDTLPESQK</sequence>
<comment type="caution">
    <text evidence="3">The sequence shown here is derived from an EMBL/GenBank/DDBJ whole genome shotgun (WGS) entry which is preliminary data.</text>
</comment>
<dbReference type="GO" id="GO:0017040">
    <property type="term" value="F:N-acylsphingosine amidohydrolase activity"/>
    <property type="evidence" value="ECO:0007669"/>
    <property type="project" value="UniProtKB-EC"/>
</dbReference>
<dbReference type="PANTHER" id="PTHR28583">
    <property type="entry name" value="ACID AMIDASE"/>
    <property type="match status" value="1"/>
</dbReference>